<dbReference type="NCBIfam" id="NF003996">
    <property type="entry name" value="PRK05472.2-5"/>
    <property type="match status" value="1"/>
</dbReference>
<comment type="caution">
    <text evidence="7">Lacks conserved residue(s) required for the propagation of feature annotation.</text>
</comment>
<feature type="binding site" evidence="7">
    <location>
        <begin position="103"/>
        <end position="108"/>
    </location>
    <ligand>
        <name>NAD(+)</name>
        <dbReference type="ChEBI" id="CHEBI:57540"/>
    </ligand>
</feature>
<sequence length="252" mass="26325">MTGQVGGAREGGRQRAIPEATVARLALYLQVLIALDDGTAGQEIISSERLAQSAGVNSAKLRKDLSYLGSYGIRGVGYDVRTLTEEISRILGAHRAHRVALVGLGNLGQALAGYSGFAGRGFVISALFDVDPGRVGREVGGRVIRHLDEAGQVCRAAGVSIGVIATPAGAAQQVADILVAAGIRSILNFAPGVLTVPDDVEVRPVDLALELQILAFHESRRDAERLVPRVIAETEPAAGFHPAEPARVAVTT</sequence>
<evidence type="ECO:0000256" key="5">
    <source>
        <dbReference type="ARBA" id="ARBA00023125"/>
    </source>
</evidence>
<keyword evidence="4 7" id="KW-0520">NAD</keyword>
<dbReference type="NCBIfam" id="NF003993">
    <property type="entry name" value="PRK05472.2-2"/>
    <property type="match status" value="1"/>
</dbReference>
<keyword evidence="1 7" id="KW-0963">Cytoplasm</keyword>
<dbReference type="HOGENOM" id="CLU_061534_0_1_11"/>
<accession>C8XAG4</accession>
<dbReference type="NCBIfam" id="NF003995">
    <property type="entry name" value="PRK05472.2-4"/>
    <property type="match status" value="1"/>
</dbReference>
<reference evidence="10" key="1">
    <citation type="submission" date="2009-09" db="EMBL/GenBank/DDBJ databases">
        <title>The complete genome of Nakamurella multipartita DSM 44233.</title>
        <authorList>
            <consortium name="US DOE Joint Genome Institute (JGI-PGF)"/>
            <person name="Lucas S."/>
            <person name="Copeland A."/>
            <person name="Lapidus A."/>
            <person name="Glavina del Rio T."/>
            <person name="Dalin E."/>
            <person name="Tice H."/>
            <person name="Bruce D."/>
            <person name="Goodwin L."/>
            <person name="Pitluck S."/>
            <person name="Kyrpides N."/>
            <person name="Mavromatis K."/>
            <person name="Ivanova N."/>
            <person name="Ovchinnikova G."/>
            <person name="Sims D."/>
            <person name="Meincke L."/>
            <person name="Brettin T."/>
            <person name="Detter J.C."/>
            <person name="Han C."/>
            <person name="Larimer F."/>
            <person name="Land M."/>
            <person name="Hauser L."/>
            <person name="Markowitz V."/>
            <person name="Cheng J.-F."/>
            <person name="Hugenholtz P."/>
            <person name="Woyke T."/>
            <person name="Wu D."/>
            <person name="Klenk H.-P."/>
            <person name="Eisen J.A."/>
        </authorList>
    </citation>
    <scope>NUCLEOTIDE SEQUENCE [LARGE SCALE GENOMIC DNA]</scope>
    <source>
        <strain evidence="10">ATCC 700099 / DSM 44233 / CIP 104796 / JCM 9543 / NBRC 105858 / Y-104</strain>
    </source>
</reference>
<dbReference type="STRING" id="479431.Namu_0919"/>
<dbReference type="Gene3D" id="1.10.10.10">
    <property type="entry name" value="Winged helix-like DNA-binding domain superfamily/Winged helix DNA-binding domain"/>
    <property type="match status" value="1"/>
</dbReference>
<gene>
    <name evidence="7" type="primary">rex</name>
    <name evidence="9" type="ordered locus">Namu_0919</name>
</gene>
<dbReference type="InterPro" id="IPR036291">
    <property type="entry name" value="NAD(P)-bd_dom_sf"/>
</dbReference>
<evidence type="ECO:0000256" key="6">
    <source>
        <dbReference type="ARBA" id="ARBA00023163"/>
    </source>
</evidence>
<keyword evidence="3 7" id="KW-0805">Transcription regulation</keyword>
<dbReference type="SUPFAM" id="SSF51735">
    <property type="entry name" value="NAD(P)-binding Rossmann-fold domains"/>
    <property type="match status" value="1"/>
</dbReference>
<evidence type="ECO:0000256" key="7">
    <source>
        <dbReference type="HAMAP-Rule" id="MF_01131"/>
    </source>
</evidence>
<dbReference type="HAMAP" id="MF_01131">
    <property type="entry name" value="Rex"/>
    <property type="match status" value="1"/>
</dbReference>
<keyword evidence="2 7" id="KW-0678">Repressor</keyword>
<dbReference type="InParanoid" id="C8XAG4"/>
<dbReference type="GO" id="GO:0045892">
    <property type="term" value="P:negative regulation of DNA-templated transcription"/>
    <property type="evidence" value="ECO:0007669"/>
    <property type="project" value="InterPro"/>
</dbReference>
<evidence type="ECO:0000256" key="4">
    <source>
        <dbReference type="ARBA" id="ARBA00023027"/>
    </source>
</evidence>
<dbReference type="KEGG" id="nml:Namu_0919"/>
<dbReference type="InterPro" id="IPR036390">
    <property type="entry name" value="WH_DNA-bd_sf"/>
</dbReference>
<dbReference type="InterPro" id="IPR022876">
    <property type="entry name" value="Tscrpt_rep_Rex"/>
</dbReference>
<comment type="subunit">
    <text evidence="7">Homodimer.</text>
</comment>
<keyword evidence="6 7" id="KW-0804">Transcription</keyword>
<dbReference type="Proteomes" id="UP000002218">
    <property type="component" value="Chromosome"/>
</dbReference>
<dbReference type="PANTHER" id="PTHR35786:SF1">
    <property type="entry name" value="REDOX-SENSING TRANSCRIPTIONAL REPRESSOR REX 1"/>
    <property type="match status" value="1"/>
</dbReference>
<dbReference type="Gene3D" id="3.40.50.720">
    <property type="entry name" value="NAD(P)-binding Rossmann-like Domain"/>
    <property type="match status" value="1"/>
</dbReference>
<dbReference type="InterPro" id="IPR058236">
    <property type="entry name" value="Rex_actinobacterial-type"/>
</dbReference>
<dbReference type="SUPFAM" id="SSF46785">
    <property type="entry name" value="Winged helix' DNA-binding domain"/>
    <property type="match status" value="1"/>
</dbReference>
<dbReference type="InterPro" id="IPR009718">
    <property type="entry name" value="Rex_DNA-bd_C_dom"/>
</dbReference>
<dbReference type="InterPro" id="IPR003781">
    <property type="entry name" value="CoA-bd"/>
</dbReference>
<dbReference type="GO" id="GO:0003677">
    <property type="term" value="F:DNA binding"/>
    <property type="evidence" value="ECO:0007669"/>
    <property type="project" value="UniProtKB-UniRule"/>
</dbReference>
<protein>
    <recommendedName>
        <fullName evidence="7">Redox-sensing transcriptional repressor Rex</fullName>
    </recommendedName>
</protein>
<evidence type="ECO:0000313" key="10">
    <source>
        <dbReference type="Proteomes" id="UP000002218"/>
    </source>
</evidence>
<reference evidence="9 10" key="2">
    <citation type="journal article" date="2010" name="Stand. Genomic Sci.">
        <title>Complete genome sequence of Nakamurella multipartita type strain (Y-104).</title>
        <authorList>
            <person name="Tice H."/>
            <person name="Mayilraj S."/>
            <person name="Sims D."/>
            <person name="Lapidus A."/>
            <person name="Nolan M."/>
            <person name="Lucas S."/>
            <person name="Glavina Del Rio T."/>
            <person name="Copeland A."/>
            <person name="Cheng J.F."/>
            <person name="Meincke L."/>
            <person name="Bruce D."/>
            <person name="Goodwin L."/>
            <person name="Pitluck S."/>
            <person name="Ivanova N."/>
            <person name="Mavromatis K."/>
            <person name="Ovchinnikova G."/>
            <person name="Pati A."/>
            <person name="Chen A."/>
            <person name="Palaniappan K."/>
            <person name="Land M."/>
            <person name="Hauser L."/>
            <person name="Chang Y.J."/>
            <person name="Jeffries C.D."/>
            <person name="Detter J.C."/>
            <person name="Brettin T."/>
            <person name="Rohde M."/>
            <person name="Goker M."/>
            <person name="Bristow J."/>
            <person name="Eisen J.A."/>
            <person name="Markowitz V."/>
            <person name="Hugenholtz P."/>
            <person name="Kyrpides N.C."/>
            <person name="Klenk H.P."/>
            <person name="Chen F."/>
        </authorList>
    </citation>
    <scope>NUCLEOTIDE SEQUENCE [LARGE SCALE GENOMIC DNA]</scope>
    <source>
        <strain evidence="10">ATCC 700099 / DSM 44233 / CIP 104796 / JCM 9543 / NBRC 105858 / Y-104</strain>
    </source>
</reference>
<proteinExistence type="inferred from homology"/>
<keyword evidence="5 7" id="KW-0238">DNA-binding</keyword>
<comment type="subcellular location">
    <subcellularLocation>
        <location evidence="7">Cytoplasm</location>
    </subcellularLocation>
</comment>
<dbReference type="eggNOG" id="COG2344">
    <property type="taxonomic scope" value="Bacteria"/>
</dbReference>
<evidence type="ECO:0000313" key="9">
    <source>
        <dbReference type="EMBL" id="ACV77329.1"/>
    </source>
</evidence>
<keyword evidence="10" id="KW-1185">Reference proteome</keyword>
<dbReference type="RefSeq" id="WP_015746243.1">
    <property type="nucleotide sequence ID" value="NC_013235.1"/>
</dbReference>
<dbReference type="NCBIfam" id="NF003994">
    <property type="entry name" value="PRK05472.2-3"/>
    <property type="match status" value="1"/>
</dbReference>
<dbReference type="SMART" id="SM00881">
    <property type="entry name" value="CoA_binding"/>
    <property type="match status" value="1"/>
</dbReference>
<organism evidence="9 10">
    <name type="scientific">Nakamurella multipartita (strain ATCC 700099 / DSM 44233 / CIP 104796 / JCM 9543 / NBRC 105858 / Y-104)</name>
    <name type="common">Microsphaera multipartita</name>
    <dbReference type="NCBI Taxonomy" id="479431"/>
    <lineage>
        <taxon>Bacteria</taxon>
        <taxon>Bacillati</taxon>
        <taxon>Actinomycetota</taxon>
        <taxon>Actinomycetes</taxon>
        <taxon>Nakamurellales</taxon>
        <taxon>Nakamurellaceae</taxon>
        <taxon>Nakamurella</taxon>
    </lineage>
</organism>
<dbReference type="GO" id="GO:0005737">
    <property type="term" value="C:cytoplasm"/>
    <property type="evidence" value="ECO:0007669"/>
    <property type="project" value="UniProtKB-SubCell"/>
</dbReference>
<dbReference type="AlphaFoldDB" id="C8XAG4"/>
<comment type="function">
    <text evidence="7">Modulates transcription in response to changes in cellular NADH/NAD(+) redox state.</text>
</comment>
<feature type="domain" description="CoA-binding" evidence="8">
    <location>
        <begin position="92"/>
        <end position="193"/>
    </location>
</feature>
<dbReference type="GO" id="GO:0051775">
    <property type="term" value="P:response to redox state"/>
    <property type="evidence" value="ECO:0007669"/>
    <property type="project" value="InterPro"/>
</dbReference>
<dbReference type="GO" id="GO:0003700">
    <property type="term" value="F:DNA-binding transcription factor activity"/>
    <property type="evidence" value="ECO:0007669"/>
    <property type="project" value="UniProtKB-UniRule"/>
</dbReference>
<name>C8XAG4_NAKMY</name>
<evidence type="ECO:0000256" key="2">
    <source>
        <dbReference type="ARBA" id="ARBA00022491"/>
    </source>
</evidence>
<dbReference type="EMBL" id="CP001737">
    <property type="protein sequence ID" value="ACV77329.1"/>
    <property type="molecule type" value="Genomic_DNA"/>
</dbReference>
<comment type="similarity">
    <text evidence="7">Belongs to the transcriptional regulatory Rex family.</text>
</comment>
<dbReference type="PANTHER" id="PTHR35786">
    <property type="entry name" value="REDOX-SENSING TRANSCRIPTIONAL REPRESSOR REX"/>
    <property type="match status" value="1"/>
</dbReference>
<dbReference type="Pfam" id="PF06971">
    <property type="entry name" value="Put_DNA-bind_N"/>
    <property type="match status" value="1"/>
</dbReference>
<evidence type="ECO:0000259" key="8">
    <source>
        <dbReference type="SMART" id="SM00881"/>
    </source>
</evidence>
<dbReference type="NCBIfam" id="NF003992">
    <property type="entry name" value="PRK05472.2-1"/>
    <property type="match status" value="1"/>
</dbReference>
<evidence type="ECO:0000256" key="1">
    <source>
        <dbReference type="ARBA" id="ARBA00022490"/>
    </source>
</evidence>
<evidence type="ECO:0000256" key="3">
    <source>
        <dbReference type="ARBA" id="ARBA00023015"/>
    </source>
</evidence>
<dbReference type="InterPro" id="IPR036388">
    <property type="entry name" value="WH-like_DNA-bd_sf"/>
</dbReference>
<dbReference type="Pfam" id="PF02629">
    <property type="entry name" value="CoA_binding"/>
    <property type="match status" value="1"/>
</dbReference>